<proteinExistence type="predicted"/>
<protein>
    <submittedName>
        <fullName evidence="2">Uncharacterized protein</fullName>
    </submittedName>
</protein>
<evidence type="ECO:0000313" key="2">
    <source>
        <dbReference type="EMBL" id="OCT84636.1"/>
    </source>
</evidence>
<evidence type="ECO:0000256" key="1">
    <source>
        <dbReference type="SAM" id="Phobius"/>
    </source>
</evidence>
<keyword evidence="1" id="KW-0812">Transmembrane</keyword>
<accession>A0A974D5F7</accession>
<feature type="transmembrane region" description="Helical" evidence="1">
    <location>
        <begin position="42"/>
        <end position="62"/>
    </location>
</feature>
<name>A0A974D5F7_XENLA</name>
<sequence>MPVSSCLYLCDSNYVCLSAFCLVLCVQATSVCLFICRFECIFWFEIACGHLCYCISIFHMQLYEVHI</sequence>
<dbReference type="Proteomes" id="UP000694892">
    <property type="component" value="Chromosome 4L"/>
</dbReference>
<organism evidence="2 3">
    <name type="scientific">Xenopus laevis</name>
    <name type="common">African clawed frog</name>
    <dbReference type="NCBI Taxonomy" id="8355"/>
    <lineage>
        <taxon>Eukaryota</taxon>
        <taxon>Metazoa</taxon>
        <taxon>Chordata</taxon>
        <taxon>Craniata</taxon>
        <taxon>Vertebrata</taxon>
        <taxon>Euteleostomi</taxon>
        <taxon>Amphibia</taxon>
        <taxon>Batrachia</taxon>
        <taxon>Anura</taxon>
        <taxon>Pipoidea</taxon>
        <taxon>Pipidae</taxon>
        <taxon>Xenopodinae</taxon>
        <taxon>Xenopus</taxon>
        <taxon>Xenopus</taxon>
    </lineage>
</organism>
<dbReference type="AlphaFoldDB" id="A0A974D5F7"/>
<keyword evidence="1" id="KW-0472">Membrane</keyword>
<feature type="transmembrane region" description="Helical" evidence="1">
    <location>
        <begin position="12"/>
        <end position="35"/>
    </location>
</feature>
<keyword evidence="1" id="KW-1133">Transmembrane helix</keyword>
<gene>
    <name evidence="2" type="ORF">XELAEV_18022790mg</name>
</gene>
<reference evidence="3" key="1">
    <citation type="journal article" date="2016" name="Nature">
        <title>Genome evolution in the allotetraploid frog Xenopus laevis.</title>
        <authorList>
            <person name="Session A.M."/>
            <person name="Uno Y."/>
            <person name="Kwon T."/>
            <person name="Chapman J.A."/>
            <person name="Toyoda A."/>
            <person name="Takahashi S."/>
            <person name="Fukui A."/>
            <person name="Hikosaka A."/>
            <person name="Suzuki A."/>
            <person name="Kondo M."/>
            <person name="van Heeringen S.J."/>
            <person name="Quigley I."/>
            <person name="Heinz S."/>
            <person name="Ogino H."/>
            <person name="Ochi H."/>
            <person name="Hellsten U."/>
            <person name="Lyons J.B."/>
            <person name="Simakov O."/>
            <person name="Putnam N."/>
            <person name="Stites J."/>
            <person name="Kuroki Y."/>
            <person name="Tanaka T."/>
            <person name="Michiue T."/>
            <person name="Watanabe M."/>
            <person name="Bogdanovic O."/>
            <person name="Lister R."/>
            <person name="Georgiou G."/>
            <person name="Paranjpe S.S."/>
            <person name="van Kruijsbergen I."/>
            <person name="Shu S."/>
            <person name="Carlson J."/>
            <person name="Kinoshita T."/>
            <person name="Ohta Y."/>
            <person name="Mawaribuchi S."/>
            <person name="Jenkins J."/>
            <person name="Grimwood J."/>
            <person name="Schmutz J."/>
            <person name="Mitros T."/>
            <person name="Mozaffari S.V."/>
            <person name="Suzuki Y."/>
            <person name="Haramoto Y."/>
            <person name="Yamamoto T.S."/>
            <person name="Takagi C."/>
            <person name="Heald R."/>
            <person name="Miller K."/>
            <person name="Haudenschild C."/>
            <person name="Kitzman J."/>
            <person name="Nakayama T."/>
            <person name="Izutsu Y."/>
            <person name="Robert J."/>
            <person name="Fortriede J."/>
            <person name="Burns K."/>
            <person name="Lotay V."/>
            <person name="Karimi K."/>
            <person name="Yasuoka Y."/>
            <person name="Dichmann D.S."/>
            <person name="Flajnik M.F."/>
            <person name="Houston D.W."/>
            <person name="Shendure J."/>
            <person name="DuPasquier L."/>
            <person name="Vize P.D."/>
            <person name="Zorn A.M."/>
            <person name="Ito M."/>
            <person name="Marcotte E.M."/>
            <person name="Wallingford J.B."/>
            <person name="Ito Y."/>
            <person name="Asashima M."/>
            <person name="Ueno N."/>
            <person name="Matsuda Y."/>
            <person name="Veenstra G.J."/>
            <person name="Fujiyama A."/>
            <person name="Harland R.M."/>
            <person name="Taira M."/>
            <person name="Rokhsar D.S."/>
        </authorList>
    </citation>
    <scope>NUCLEOTIDE SEQUENCE [LARGE SCALE GENOMIC DNA]</scope>
    <source>
        <strain evidence="3">J</strain>
    </source>
</reference>
<evidence type="ECO:0000313" key="3">
    <source>
        <dbReference type="Proteomes" id="UP000694892"/>
    </source>
</evidence>
<dbReference type="EMBL" id="CM004472">
    <property type="protein sequence ID" value="OCT84636.1"/>
    <property type="molecule type" value="Genomic_DNA"/>
</dbReference>